<dbReference type="PANTHER" id="PTHR42999:SF1">
    <property type="entry name" value="PENTAPEPTIDE REPEAT-CONTAINING PROTEIN"/>
    <property type="match status" value="1"/>
</dbReference>
<dbReference type="PANTHER" id="PTHR42999">
    <property type="entry name" value="ANTIBIOTIC RESISTANCE PROTEIN MCBG"/>
    <property type="match status" value="1"/>
</dbReference>
<name>A0A1G9Y967_9BACT</name>
<organism evidence="1 2">
    <name type="scientific">Siphonobacter aquaeclarae</name>
    <dbReference type="NCBI Taxonomy" id="563176"/>
    <lineage>
        <taxon>Bacteria</taxon>
        <taxon>Pseudomonadati</taxon>
        <taxon>Bacteroidota</taxon>
        <taxon>Cytophagia</taxon>
        <taxon>Cytophagales</taxon>
        <taxon>Cytophagaceae</taxon>
        <taxon>Siphonobacter</taxon>
    </lineage>
</organism>
<proteinExistence type="predicted"/>
<dbReference type="Pfam" id="PF13599">
    <property type="entry name" value="Pentapeptide_4"/>
    <property type="match status" value="1"/>
</dbReference>
<dbReference type="RefSeq" id="WP_093208902.1">
    <property type="nucleotide sequence ID" value="NZ_FNGS01000012.1"/>
</dbReference>
<protein>
    <submittedName>
        <fullName evidence="1">Pentapeptide repeat-containing protein</fullName>
    </submittedName>
</protein>
<dbReference type="STRING" id="563176.SAMN04488090_4867"/>
<dbReference type="Pfam" id="PF00805">
    <property type="entry name" value="Pentapeptide"/>
    <property type="match status" value="1"/>
</dbReference>
<sequence>MEYYQHTFTGSDPLPPTWAASEFEECRFTGLTLTGADFRKSRFINCRFDDCLLSKAVLSGTQLATVLFRNCEMTHLNFGDSDAFGFAIRAENCRMDHNTFLRRNLSKARFDECSLTSAHFIGCNLTDAVFSSCNLERAVFEENQLVRTDFISSFHLRMDPDVNTFKKTRVSLYQLPGLLAKYDLSVSE</sequence>
<dbReference type="Proteomes" id="UP000198901">
    <property type="component" value="Unassembled WGS sequence"/>
</dbReference>
<dbReference type="SUPFAM" id="SSF141571">
    <property type="entry name" value="Pentapeptide repeat-like"/>
    <property type="match status" value="1"/>
</dbReference>
<accession>A0A1G9Y967</accession>
<dbReference type="OrthoDB" id="67652at2"/>
<evidence type="ECO:0000313" key="2">
    <source>
        <dbReference type="Proteomes" id="UP000198901"/>
    </source>
</evidence>
<dbReference type="InterPro" id="IPR052949">
    <property type="entry name" value="PA_immunity-related"/>
</dbReference>
<dbReference type="InterPro" id="IPR001646">
    <property type="entry name" value="5peptide_repeat"/>
</dbReference>
<evidence type="ECO:0000313" key="1">
    <source>
        <dbReference type="EMBL" id="SDN05654.1"/>
    </source>
</evidence>
<reference evidence="1 2" key="1">
    <citation type="submission" date="2016-10" db="EMBL/GenBank/DDBJ databases">
        <authorList>
            <person name="de Groot N.N."/>
        </authorList>
    </citation>
    <scope>NUCLEOTIDE SEQUENCE [LARGE SCALE GENOMIC DNA]</scope>
    <source>
        <strain evidence="1 2">DSM 21668</strain>
    </source>
</reference>
<dbReference type="Gene3D" id="2.160.20.80">
    <property type="entry name" value="E3 ubiquitin-protein ligase SopA"/>
    <property type="match status" value="1"/>
</dbReference>
<gene>
    <name evidence="1" type="ORF">SAMN04488090_4867</name>
</gene>
<dbReference type="EMBL" id="FNGS01000012">
    <property type="protein sequence ID" value="SDN05654.1"/>
    <property type="molecule type" value="Genomic_DNA"/>
</dbReference>
<dbReference type="AlphaFoldDB" id="A0A1G9Y967"/>
<keyword evidence="2" id="KW-1185">Reference proteome</keyword>